<dbReference type="EMBL" id="CM043033">
    <property type="protein sequence ID" value="KAI4582330.1"/>
    <property type="molecule type" value="Genomic_DNA"/>
</dbReference>
<proteinExistence type="predicted"/>
<organism evidence="1 2">
    <name type="scientific">Ovis ammon polii x Ovis aries</name>
    <dbReference type="NCBI Taxonomy" id="2918886"/>
    <lineage>
        <taxon>Eukaryota</taxon>
        <taxon>Metazoa</taxon>
        <taxon>Chordata</taxon>
        <taxon>Craniata</taxon>
        <taxon>Vertebrata</taxon>
        <taxon>Euteleostomi</taxon>
        <taxon>Mammalia</taxon>
        <taxon>Eutheria</taxon>
        <taxon>Laurasiatheria</taxon>
        <taxon>Artiodactyla</taxon>
        <taxon>Ruminantia</taxon>
        <taxon>Pecora</taxon>
        <taxon>Bovidae</taxon>
        <taxon>Caprinae</taxon>
        <taxon>Ovis</taxon>
    </lineage>
</organism>
<protein>
    <submittedName>
        <fullName evidence="1">Uncharacterized protein</fullName>
    </submittedName>
</protein>
<evidence type="ECO:0000313" key="2">
    <source>
        <dbReference type="Proteomes" id="UP001057279"/>
    </source>
</evidence>
<reference evidence="1" key="1">
    <citation type="submission" date="2022-03" db="EMBL/GenBank/DDBJ databases">
        <title>Genomic analyses of argali, domestic sheep and their hybrids provide insights into chromosomal evolution, heterosis and genetic basis of agronomic traits.</title>
        <authorList>
            <person name="Li M."/>
        </authorList>
    </citation>
    <scope>NUCLEOTIDE SEQUENCE</scope>
    <source>
        <strain evidence="1">F1 hybrid</strain>
    </source>
</reference>
<sequence>MDEIYKVASTERIQVLEKELATQLTELKSEIEEQWTLQGSAHQTYSSVRMPKDISYFRRERELALKKTLQVAQSKSLVIQPDVMQRELESCLRREYTPENLPLLLLQEQVVYIMQEYNDALQRADRLSVARENFLMGRKNPPNLVTQEDLTIYTNWLVCHLQSVKIIHHYVQALQYLPISKALSVAVHEVPEVGQENEKVPVDDTDSDIQGSVSPDSTNTSISEPMRTETAFVLPQHTTETEELKPQLRLLLSHFSISYDVEELKDASKETELFALVLYRFFLNVNIGVHERKY</sequence>
<accession>A0ACB9UYR7</accession>
<evidence type="ECO:0000313" key="1">
    <source>
        <dbReference type="EMBL" id="KAI4582330.1"/>
    </source>
</evidence>
<comment type="caution">
    <text evidence="1">The sequence shown here is derived from an EMBL/GenBank/DDBJ whole genome shotgun (WGS) entry which is preliminary data.</text>
</comment>
<name>A0ACB9UYR7_9CETA</name>
<keyword evidence="2" id="KW-1185">Reference proteome</keyword>
<gene>
    <name evidence="1" type="ORF">MJG53_008881</name>
</gene>
<dbReference type="Proteomes" id="UP001057279">
    <property type="component" value="Linkage Group LG08"/>
</dbReference>